<dbReference type="InterPro" id="IPR044823">
    <property type="entry name" value="ASIL1/2-like"/>
</dbReference>
<feature type="compositionally biased region" description="Basic and acidic residues" evidence="1">
    <location>
        <begin position="191"/>
        <end position="200"/>
    </location>
</feature>
<dbReference type="PROSITE" id="PS50090">
    <property type="entry name" value="MYB_LIKE"/>
    <property type="match status" value="1"/>
</dbReference>
<feature type="compositionally biased region" description="Acidic residues" evidence="1">
    <location>
        <begin position="244"/>
        <end position="256"/>
    </location>
</feature>
<dbReference type="SMART" id="SM00595">
    <property type="entry name" value="MADF"/>
    <property type="match status" value="1"/>
</dbReference>
<feature type="region of interest" description="Disordered" evidence="1">
    <location>
        <begin position="1"/>
        <end position="43"/>
    </location>
</feature>
<feature type="region of interest" description="Disordered" evidence="1">
    <location>
        <begin position="172"/>
        <end position="265"/>
    </location>
</feature>
<dbReference type="InterPro" id="IPR001005">
    <property type="entry name" value="SANT/Myb"/>
</dbReference>
<dbReference type="Proteomes" id="UP001632038">
    <property type="component" value="Unassembled WGS sequence"/>
</dbReference>
<organism evidence="3 4">
    <name type="scientific">Castilleja foliolosa</name>
    <dbReference type="NCBI Taxonomy" id="1961234"/>
    <lineage>
        <taxon>Eukaryota</taxon>
        <taxon>Viridiplantae</taxon>
        <taxon>Streptophyta</taxon>
        <taxon>Embryophyta</taxon>
        <taxon>Tracheophyta</taxon>
        <taxon>Spermatophyta</taxon>
        <taxon>Magnoliopsida</taxon>
        <taxon>eudicotyledons</taxon>
        <taxon>Gunneridae</taxon>
        <taxon>Pentapetalae</taxon>
        <taxon>asterids</taxon>
        <taxon>lamiids</taxon>
        <taxon>Lamiales</taxon>
        <taxon>Orobanchaceae</taxon>
        <taxon>Pedicularideae</taxon>
        <taxon>Castillejinae</taxon>
        <taxon>Castilleja</taxon>
    </lineage>
</organism>
<sequence>MASPSSSTPSPTPPLSPQPELLLLPAPTSKPVSPPKKPAPLPWSHPETLALIQAYQEKWYSVNRGPLKSFQWEEISVTVAARCGFDEPSRTSTQCRHKMEKLRKRYRSDMQKPHPNSWQYFELMDQLERGPMPLAIVKSSSPNYGSKIYNNDVNNSYGRFYSGSGDYFNKNHNNLGNGDGDGDGSDESDEEWNKGLELSKKNKSKGISSNNNNYNHNRRSDGKSGFTAAKMMNGKRGFSYDSVNSDDDEDDDDFVDEDKTGLDEEVDEGSGEKELAAEIRGFAERFMRMENKKIEMMRETERYWMEMEKKRMDMILENHRKIINSISNAFGARKKAKMVDES</sequence>
<dbReference type="PANTHER" id="PTHR31307">
    <property type="entry name" value="TRIHELIX TRANSCRIPTION FACTOR ASIL2"/>
    <property type="match status" value="1"/>
</dbReference>
<accession>A0ABD3BGX0</accession>
<evidence type="ECO:0000259" key="2">
    <source>
        <dbReference type="PROSITE" id="PS50090"/>
    </source>
</evidence>
<gene>
    <name evidence="3" type="ORF">CASFOL_039726</name>
</gene>
<comment type="caution">
    <text evidence="3">The sequence shown here is derived from an EMBL/GenBank/DDBJ whole genome shotgun (WGS) entry which is preliminary data.</text>
</comment>
<feature type="compositionally biased region" description="Acidic residues" evidence="1">
    <location>
        <begin position="180"/>
        <end position="190"/>
    </location>
</feature>
<feature type="compositionally biased region" description="Low complexity" evidence="1">
    <location>
        <begin position="205"/>
        <end position="215"/>
    </location>
</feature>
<dbReference type="AlphaFoldDB" id="A0ABD3BGX0"/>
<feature type="domain" description="Myb-like" evidence="2">
    <location>
        <begin position="42"/>
        <end position="103"/>
    </location>
</feature>
<name>A0ABD3BGX0_9LAMI</name>
<dbReference type="FunFam" id="1.10.10.60:FF:000152">
    <property type="entry name" value="Trihelix transcription factor ASIL2"/>
    <property type="match status" value="1"/>
</dbReference>
<evidence type="ECO:0000313" key="4">
    <source>
        <dbReference type="Proteomes" id="UP001632038"/>
    </source>
</evidence>
<evidence type="ECO:0000313" key="3">
    <source>
        <dbReference type="EMBL" id="KAL3616336.1"/>
    </source>
</evidence>
<keyword evidence="4" id="KW-1185">Reference proteome</keyword>
<dbReference type="InterPro" id="IPR044822">
    <property type="entry name" value="Myb_DNA-bind_4"/>
</dbReference>
<reference evidence="4" key="1">
    <citation type="journal article" date="2024" name="IScience">
        <title>Strigolactones Initiate the Formation of Haustorium-like Structures in Castilleja.</title>
        <authorList>
            <person name="Buerger M."/>
            <person name="Peterson D."/>
            <person name="Chory J."/>
        </authorList>
    </citation>
    <scope>NUCLEOTIDE SEQUENCE [LARGE SCALE GENOMIC DNA]</scope>
</reference>
<dbReference type="Pfam" id="PF13837">
    <property type="entry name" value="Myb_DNA-bind_4"/>
    <property type="match status" value="1"/>
</dbReference>
<feature type="compositionally biased region" description="Pro residues" evidence="1">
    <location>
        <begin position="32"/>
        <end position="43"/>
    </location>
</feature>
<feature type="compositionally biased region" description="Low complexity" evidence="1">
    <location>
        <begin position="18"/>
        <end position="31"/>
    </location>
</feature>
<dbReference type="PANTHER" id="PTHR31307:SF3">
    <property type="entry name" value="HOMEODOMAIN-LIKE SUPERFAMILY PROTEIN"/>
    <property type="match status" value="1"/>
</dbReference>
<evidence type="ECO:0000256" key="1">
    <source>
        <dbReference type="SAM" id="MobiDB-lite"/>
    </source>
</evidence>
<protein>
    <recommendedName>
        <fullName evidence="2">Myb-like domain-containing protein</fullName>
    </recommendedName>
</protein>
<proteinExistence type="predicted"/>
<dbReference type="Gene3D" id="1.10.10.60">
    <property type="entry name" value="Homeodomain-like"/>
    <property type="match status" value="1"/>
</dbReference>
<dbReference type="EMBL" id="JAVIJP010000092">
    <property type="protein sequence ID" value="KAL3616336.1"/>
    <property type="molecule type" value="Genomic_DNA"/>
</dbReference>